<evidence type="ECO:0000313" key="1">
    <source>
        <dbReference type="EMBL" id="SHE39964.1"/>
    </source>
</evidence>
<accession>A0A1M4T6H8</accession>
<name>A0A1M4T6H8_9HYPH</name>
<dbReference type="EMBL" id="FQVC01000001">
    <property type="protein sequence ID" value="SHE39964.1"/>
    <property type="molecule type" value="Genomic_DNA"/>
</dbReference>
<sequence length="254" mass="28533">MAGCVARPVGDFGRARPSFTHDVAMPAVGARLAASRGEPVSNFNQTDQEKLMHDRVWRFLVADHAKDWFYNSAVELQRTRITAATDMTFAIDRYYGWLKQTHFQSSTVRYSRVGRDIAADLDTIPATFAAICAVEEIDRQRAQALAGLSGIEPAVAANARARRTENDMRINWFARALTYRFQSYDYALDHLLVETPHDQSLAVDAALSRLSNYVKQANSRDFCARKSGPGWAGEIVLPSRYQTKPIDTEIIDQK</sequence>
<proteinExistence type="predicted"/>
<reference evidence="1 2" key="1">
    <citation type="submission" date="2016-11" db="EMBL/GenBank/DDBJ databases">
        <authorList>
            <person name="Jaros S."/>
            <person name="Januszkiewicz K."/>
            <person name="Wedrychowicz H."/>
        </authorList>
    </citation>
    <scope>NUCLEOTIDE SEQUENCE [LARGE SCALE GENOMIC DNA]</scope>
    <source>
        <strain evidence="1 2">DSM 17137</strain>
    </source>
</reference>
<dbReference type="Proteomes" id="UP000184533">
    <property type="component" value="Unassembled WGS sequence"/>
</dbReference>
<organism evidence="1 2">
    <name type="scientific">Devosia limi DSM 17137</name>
    <dbReference type="NCBI Taxonomy" id="1121477"/>
    <lineage>
        <taxon>Bacteria</taxon>
        <taxon>Pseudomonadati</taxon>
        <taxon>Pseudomonadota</taxon>
        <taxon>Alphaproteobacteria</taxon>
        <taxon>Hyphomicrobiales</taxon>
        <taxon>Devosiaceae</taxon>
        <taxon>Devosia</taxon>
    </lineage>
</organism>
<evidence type="ECO:0000313" key="2">
    <source>
        <dbReference type="Proteomes" id="UP000184533"/>
    </source>
</evidence>
<protein>
    <submittedName>
        <fullName evidence="1">Uncharacterized protein</fullName>
    </submittedName>
</protein>
<dbReference type="AlphaFoldDB" id="A0A1M4T6H8"/>
<gene>
    <name evidence="1" type="ORF">SAMN02745223_00280</name>
</gene>